<protein>
    <submittedName>
        <fullName evidence="1">Uncharacterized protein</fullName>
    </submittedName>
</protein>
<dbReference type="EMBL" id="BARX01000025">
    <property type="protein sequence ID" value="GAD03295.1"/>
    <property type="molecule type" value="Genomic_DNA"/>
</dbReference>
<dbReference type="Proteomes" id="UP000014461">
    <property type="component" value="Unassembled WGS sequence"/>
</dbReference>
<keyword evidence="2" id="KW-1185">Reference proteome</keyword>
<evidence type="ECO:0000313" key="1">
    <source>
        <dbReference type="EMBL" id="GAD03295.1"/>
    </source>
</evidence>
<gene>
    <name evidence="1" type="ORF">AALB_3375</name>
</gene>
<sequence length="37" mass="4349">MAAIKYYQVNHFIRLSTEQLIKGTKIGIPNFEHIAFR</sequence>
<reference evidence="1" key="1">
    <citation type="journal article" date="2013" name="Genome Announc.">
        <title>Draft Genome Sequence of Agarivorans albus Strain MKT 106T, an Agarolytic Marine Bacterium.</title>
        <authorList>
            <person name="Yasuike M."/>
            <person name="Nakamura Y."/>
            <person name="Kai W."/>
            <person name="Fujiwara A."/>
            <person name="Fukui Y."/>
            <person name="Satomi M."/>
            <person name="Sano M."/>
        </authorList>
    </citation>
    <scope>NUCLEOTIDE SEQUENCE [LARGE SCALE GENOMIC DNA]</scope>
</reference>
<dbReference type="AlphaFoldDB" id="R9PPQ8"/>
<evidence type="ECO:0000313" key="2">
    <source>
        <dbReference type="Proteomes" id="UP000014461"/>
    </source>
</evidence>
<name>R9PPQ8_AGAAL</name>
<proteinExistence type="predicted"/>
<comment type="caution">
    <text evidence="1">The sequence shown here is derived from an EMBL/GenBank/DDBJ whole genome shotgun (WGS) entry which is preliminary data.</text>
</comment>
<organism evidence="1 2">
    <name type="scientific">Agarivorans albus MKT 106</name>
    <dbReference type="NCBI Taxonomy" id="1331007"/>
    <lineage>
        <taxon>Bacteria</taxon>
        <taxon>Pseudomonadati</taxon>
        <taxon>Pseudomonadota</taxon>
        <taxon>Gammaproteobacteria</taxon>
        <taxon>Alteromonadales</taxon>
        <taxon>Alteromonadaceae</taxon>
        <taxon>Agarivorans</taxon>
    </lineage>
</organism>
<accession>R9PPQ8</accession>